<comment type="caution">
    <text evidence="11">The sequence shown here is derived from an EMBL/GenBank/DDBJ whole genome shotgun (WGS) entry which is preliminary data.</text>
</comment>
<evidence type="ECO:0000313" key="12">
    <source>
        <dbReference type="Proteomes" id="UP000176634"/>
    </source>
</evidence>
<keyword evidence="4" id="KW-0963">Cytoplasm</keyword>
<comment type="subcellular location">
    <subcellularLocation>
        <location evidence="1">Cytoplasm</location>
    </subcellularLocation>
</comment>
<evidence type="ECO:0000256" key="1">
    <source>
        <dbReference type="ARBA" id="ARBA00004496"/>
    </source>
</evidence>
<comment type="similarity">
    <text evidence="2">Belongs to the TsaE family.</text>
</comment>
<dbReference type="SUPFAM" id="SSF52540">
    <property type="entry name" value="P-loop containing nucleoside triphosphate hydrolases"/>
    <property type="match status" value="1"/>
</dbReference>
<dbReference type="PANTHER" id="PTHR33540">
    <property type="entry name" value="TRNA THREONYLCARBAMOYLADENOSINE BIOSYNTHESIS PROTEIN TSAE"/>
    <property type="match status" value="1"/>
</dbReference>
<dbReference type="Pfam" id="PF02367">
    <property type="entry name" value="TsaE"/>
    <property type="match status" value="1"/>
</dbReference>
<protein>
    <recommendedName>
        <fullName evidence="3">tRNA threonylcarbamoyladenosine biosynthesis protein TsaE</fullName>
    </recommendedName>
    <alternativeName>
        <fullName evidence="10">t(6)A37 threonylcarbamoyladenosine biosynthesis protein TsaE</fullName>
    </alternativeName>
</protein>
<sequence length="149" mass="16781">MTITTNSPQETEKFGIKLSQKLTGGDILLLSGDLGAGKTALVKGIAKGLGIQNEITSPTFTLMNIYDIKDKKRKIETMVHIDTYRLKHEKELLEIGVEDYLGKDNTVCLVEWPEKIINILKNKALNKEKMKIINIEHSQDSNQRKITIS</sequence>
<dbReference type="GO" id="GO:0046872">
    <property type="term" value="F:metal ion binding"/>
    <property type="evidence" value="ECO:0007669"/>
    <property type="project" value="UniProtKB-KW"/>
</dbReference>
<keyword evidence="9" id="KW-0460">Magnesium</keyword>
<dbReference type="GO" id="GO:0016740">
    <property type="term" value="F:transferase activity"/>
    <property type="evidence" value="ECO:0007669"/>
    <property type="project" value="UniProtKB-KW"/>
</dbReference>
<dbReference type="Gene3D" id="3.40.50.300">
    <property type="entry name" value="P-loop containing nucleotide triphosphate hydrolases"/>
    <property type="match status" value="1"/>
</dbReference>
<proteinExistence type="inferred from homology"/>
<dbReference type="GO" id="GO:0002949">
    <property type="term" value="P:tRNA threonylcarbamoyladenosine modification"/>
    <property type="evidence" value="ECO:0007669"/>
    <property type="project" value="InterPro"/>
</dbReference>
<evidence type="ECO:0000256" key="6">
    <source>
        <dbReference type="ARBA" id="ARBA00022723"/>
    </source>
</evidence>
<keyword evidence="5" id="KW-0819">tRNA processing</keyword>
<dbReference type="GO" id="GO:0005524">
    <property type="term" value="F:ATP binding"/>
    <property type="evidence" value="ECO:0007669"/>
    <property type="project" value="UniProtKB-KW"/>
</dbReference>
<dbReference type="AlphaFoldDB" id="A0A1F6P7T9"/>
<evidence type="ECO:0000256" key="5">
    <source>
        <dbReference type="ARBA" id="ARBA00022694"/>
    </source>
</evidence>
<gene>
    <name evidence="11" type="ORF">A2563_00795</name>
</gene>
<keyword evidence="6" id="KW-0479">Metal-binding</keyword>
<reference evidence="11 12" key="1">
    <citation type="journal article" date="2016" name="Nat. Commun.">
        <title>Thousands of microbial genomes shed light on interconnected biogeochemical processes in an aquifer system.</title>
        <authorList>
            <person name="Anantharaman K."/>
            <person name="Brown C.T."/>
            <person name="Hug L.A."/>
            <person name="Sharon I."/>
            <person name="Castelle C.J."/>
            <person name="Probst A.J."/>
            <person name="Thomas B.C."/>
            <person name="Singh A."/>
            <person name="Wilkins M.J."/>
            <person name="Karaoz U."/>
            <person name="Brodie E.L."/>
            <person name="Williams K.H."/>
            <person name="Hubbard S.S."/>
            <person name="Banfield J.F."/>
        </authorList>
    </citation>
    <scope>NUCLEOTIDE SEQUENCE [LARGE SCALE GENOMIC DNA]</scope>
</reference>
<keyword evidence="8" id="KW-0067">ATP-binding</keyword>
<evidence type="ECO:0000313" key="11">
    <source>
        <dbReference type="EMBL" id="OGH92110.1"/>
    </source>
</evidence>
<dbReference type="STRING" id="1798705.A2563_00795"/>
<accession>A0A1F6P7T9</accession>
<dbReference type="NCBIfam" id="TIGR00150">
    <property type="entry name" value="T6A_YjeE"/>
    <property type="match status" value="1"/>
</dbReference>
<dbReference type="PANTHER" id="PTHR33540:SF2">
    <property type="entry name" value="TRNA THREONYLCARBAMOYLADENOSINE BIOSYNTHESIS PROTEIN TSAE"/>
    <property type="match status" value="1"/>
</dbReference>
<dbReference type="GO" id="GO:0005737">
    <property type="term" value="C:cytoplasm"/>
    <property type="evidence" value="ECO:0007669"/>
    <property type="project" value="UniProtKB-SubCell"/>
</dbReference>
<evidence type="ECO:0000256" key="7">
    <source>
        <dbReference type="ARBA" id="ARBA00022741"/>
    </source>
</evidence>
<evidence type="ECO:0000256" key="8">
    <source>
        <dbReference type="ARBA" id="ARBA00022840"/>
    </source>
</evidence>
<evidence type="ECO:0000256" key="10">
    <source>
        <dbReference type="ARBA" id="ARBA00032441"/>
    </source>
</evidence>
<keyword evidence="7" id="KW-0547">Nucleotide-binding</keyword>
<dbReference type="EMBL" id="MFRA01000008">
    <property type="protein sequence ID" value="OGH92110.1"/>
    <property type="molecule type" value="Genomic_DNA"/>
</dbReference>
<evidence type="ECO:0000256" key="4">
    <source>
        <dbReference type="ARBA" id="ARBA00022490"/>
    </source>
</evidence>
<evidence type="ECO:0000256" key="9">
    <source>
        <dbReference type="ARBA" id="ARBA00022842"/>
    </source>
</evidence>
<evidence type="ECO:0000256" key="2">
    <source>
        <dbReference type="ARBA" id="ARBA00007599"/>
    </source>
</evidence>
<dbReference type="InterPro" id="IPR003442">
    <property type="entry name" value="T6A_TsaE"/>
</dbReference>
<name>A0A1F6P7T9_9BACT</name>
<organism evidence="11 12">
    <name type="scientific">Candidatus Magasanikbacteria bacterium RIFOXYD1_FULL_40_23</name>
    <dbReference type="NCBI Taxonomy" id="1798705"/>
    <lineage>
        <taxon>Bacteria</taxon>
        <taxon>Candidatus Magasanikiibacteriota</taxon>
    </lineage>
</organism>
<dbReference type="Proteomes" id="UP000176634">
    <property type="component" value="Unassembled WGS sequence"/>
</dbReference>
<keyword evidence="11" id="KW-0808">Transferase</keyword>
<dbReference type="InterPro" id="IPR027417">
    <property type="entry name" value="P-loop_NTPase"/>
</dbReference>
<evidence type="ECO:0000256" key="3">
    <source>
        <dbReference type="ARBA" id="ARBA00019010"/>
    </source>
</evidence>